<evidence type="ECO:0000313" key="3">
    <source>
        <dbReference type="Proteomes" id="UP001056436"/>
    </source>
</evidence>
<evidence type="ECO:0000256" key="1">
    <source>
        <dbReference type="SAM" id="MobiDB-lite"/>
    </source>
</evidence>
<dbReference type="Proteomes" id="UP001056436">
    <property type="component" value="Unassembled WGS sequence"/>
</dbReference>
<dbReference type="EMBL" id="SDAQ01000034">
    <property type="protein sequence ID" value="KAI3553031.1"/>
    <property type="molecule type" value="Genomic_DNA"/>
</dbReference>
<feature type="region of interest" description="Disordered" evidence="1">
    <location>
        <begin position="1"/>
        <end position="23"/>
    </location>
</feature>
<organism evidence="2 3">
    <name type="scientific">Colletotrichum abscissum</name>
    <dbReference type="NCBI Taxonomy" id="1671311"/>
    <lineage>
        <taxon>Eukaryota</taxon>
        <taxon>Fungi</taxon>
        <taxon>Dikarya</taxon>
        <taxon>Ascomycota</taxon>
        <taxon>Pezizomycotina</taxon>
        <taxon>Sordariomycetes</taxon>
        <taxon>Hypocreomycetidae</taxon>
        <taxon>Glomerellales</taxon>
        <taxon>Glomerellaceae</taxon>
        <taxon>Colletotrichum</taxon>
        <taxon>Colletotrichum acutatum species complex</taxon>
    </lineage>
</organism>
<reference evidence="2" key="1">
    <citation type="submission" date="2019-01" db="EMBL/GenBank/DDBJ databases">
        <title>Colletotrichum abscissum LGMF1257.</title>
        <authorList>
            <person name="Baroncelli R."/>
        </authorList>
    </citation>
    <scope>NUCLEOTIDE SEQUENCE</scope>
    <source>
        <strain evidence="2">Ca142</strain>
    </source>
</reference>
<evidence type="ECO:0000313" key="2">
    <source>
        <dbReference type="EMBL" id="KAI3553031.1"/>
    </source>
</evidence>
<sequence>MKKRKKQACQTSIDTHPDRAPKGKTTIRDEIITALYTATFTGGRPPCGGCESNQSSSLYGVEDINHQPGWDL</sequence>
<accession>A0A9P9XEP0</accession>
<keyword evidence="3" id="KW-1185">Reference proteome</keyword>
<dbReference type="OrthoDB" id="4589891at2759"/>
<gene>
    <name evidence="2" type="ORF">CABS02_06809</name>
</gene>
<protein>
    <submittedName>
        <fullName evidence="2">Uncharacterized protein</fullName>
    </submittedName>
</protein>
<comment type="caution">
    <text evidence="2">The sequence shown here is derived from an EMBL/GenBank/DDBJ whole genome shotgun (WGS) entry which is preliminary data.</text>
</comment>
<name>A0A9P9XEP0_9PEZI</name>
<proteinExistence type="predicted"/>
<dbReference type="AlphaFoldDB" id="A0A9P9XEP0"/>